<gene>
    <name evidence="5" type="ORF">POI8812_03394</name>
</gene>
<feature type="domain" description="Peptidase C14 caspase" evidence="3">
    <location>
        <begin position="24"/>
        <end position="117"/>
    </location>
</feature>
<organism evidence="5 6">
    <name type="scientific">Pontivivens insulae</name>
    <dbReference type="NCBI Taxonomy" id="1639689"/>
    <lineage>
        <taxon>Bacteria</taxon>
        <taxon>Pseudomonadati</taxon>
        <taxon>Pseudomonadota</taxon>
        <taxon>Alphaproteobacteria</taxon>
        <taxon>Rhodobacterales</taxon>
        <taxon>Paracoccaceae</taxon>
        <taxon>Pontivivens</taxon>
    </lineage>
</organism>
<reference evidence="5 6" key="1">
    <citation type="submission" date="2018-03" db="EMBL/GenBank/DDBJ databases">
        <authorList>
            <person name="Keele B.F."/>
        </authorList>
    </citation>
    <scope>NUCLEOTIDE SEQUENCE [LARGE SCALE GENOMIC DNA]</scope>
    <source>
        <strain evidence="5 6">CeCT 8812</strain>
    </source>
</reference>
<dbReference type="SUPFAM" id="SSF52129">
    <property type="entry name" value="Caspase-like"/>
    <property type="match status" value="1"/>
</dbReference>
<dbReference type="InterPro" id="IPR036365">
    <property type="entry name" value="PGBD-like_sf"/>
</dbReference>
<feature type="region of interest" description="Disordered" evidence="1">
    <location>
        <begin position="218"/>
        <end position="258"/>
    </location>
</feature>
<dbReference type="InterPro" id="IPR029030">
    <property type="entry name" value="Caspase-like_dom_sf"/>
</dbReference>
<feature type="domain" description="Peptidoglycan binding-like" evidence="4">
    <location>
        <begin position="453"/>
        <end position="506"/>
    </location>
</feature>
<dbReference type="RefSeq" id="WP_108783718.1">
    <property type="nucleotide sequence ID" value="NZ_OMKW01000004.1"/>
</dbReference>
<accession>A0A2R8AFM8</accession>
<dbReference type="InterPro" id="IPR011600">
    <property type="entry name" value="Pept_C14_caspase"/>
</dbReference>
<evidence type="ECO:0000313" key="6">
    <source>
        <dbReference type="Proteomes" id="UP000244932"/>
    </source>
</evidence>
<evidence type="ECO:0008006" key="7">
    <source>
        <dbReference type="Google" id="ProtNLM"/>
    </source>
</evidence>
<evidence type="ECO:0000256" key="1">
    <source>
        <dbReference type="SAM" id="MobiDB-lite"/>
    </source>
</evidence>
<dbReference type="Gene3D" id="3.40.50.1460">
    <property type="match status" value="1"/>
</dbReference>
<dbReference type="InterPro" id="IPR036366">
    <property type="entry name" value="PGBDSf"/>
</dbReference>
<evidence type="ECO:0000259" key="3">
    <source>
        <dbReference type="Pfam" id="PF00656"/>
    </source>
</evidence>
<keyword evidence="2" id="KW-0732">Signal</keyword>
<proteinExistence type="predicted"/>
<dbReference type="InterPro" id="IPR002477">
    <property type="entry name" value="Peptidoglycan-bd-like"/>
</dbReference>
<dbReference type="AlphaFoldDB" id="A0A2R8AFM8"/>
<evidence type="ECO:0000313" key="5">
    <source>
        <dbReference type="EMBL" id="SPF31044.1"/>
    </source>
</evidence>
<keyword evidence="6" id="KW-1185">Reference proteome</keyword>
<protein>
    <recommendedName>
        <fullName evidence="7">Peptidoglycan binding-like domain-containing protein</fullName>
    </recommendedName>
</protein>
<dbReference type="Gene3D" id="1.10.101.10">
    <property type="entry name" value="PGBD-like superfamily/PGBD"/>
    <property type="match status" value="2"/>
</dbReference>
<evidence type="ECO:0000259" key="4">
    <source>
        <dbReference type="Pfam" id="PF01471"/>
    </source>
</evidence>
<dbReference type="Gene3D" id="1.25.40.10">
    <property type="entry name" value="Tetratricopeptide repeat domain"/>
    <property type="match status" value="1"/>
</dbReference>
<sequence>MFRIFRLALLASTVSAAPLMADPLALVITNSDYANGPQATVPDHADLVRAYEEAGFTVEGGQDLTRAEMFTLLTSFQRDVADAERLVIHLSGHTATAGGETWFLPVDARDDSVVRLAFTMPTVDLFLDMAAEQEGRSVVFLGTATDAGLEGDGFEPGLGRVYVPTGALMVSGPAQAVADIATDRALSEGASFRSFVSDLPDDISRLGFASPDATLVPLREDLPDDLGEAPAEPQSEPEPDEQQVDPAEATEQALELDRDDRVAIQENLVVLGYNTRGIDGIFGPGTRGAISAWQGEQDFEGTSFLTAGQLRLLGLQADNRRAEIAAEQERLRQQREAEDRAFWQSSGSDGSEEGLRVYLRNYPNGLFAAEAQTQLDAIEAEQRALASAEVQAAWQSAMETNTIEGYEQFLAQYPDSEFATTARARIDQINEQENRVDANLQAQEDALGLNTANRLLVQVRLASLGYAIPSVNGRFDAATREAIAQFQREYGQEPTGYLNQTTVRQLITLAPAE</sequence>
<feature type="signal peptide" evidence="2">
    <location>
        <begin position="1"/>
        <end position="21"/>
    </location>
</feature>
<dbReference type="Proteomes" id="UP000244932">
    <property type="component" value="Unassembled WGS sequence"/>
</dbReference>
<name>A0A2R8AFM8_9RHOB</name>
<dbReference type="SUPFAM" id="SSF47090">
    <property type="entry name" value="PGBD-like"/>
    <property type="match status" value="2"/>
</dbReference>
<dbReference type="OrthoDB" id="8092964at2"/>
<dbReference type="GO" id="GO:0006508">
    <property type="term" value="P:proteolysis"/>
    <property type="evidence" value="ECO:0007669"/>
    <property type="project" value="InterPro"/>
</dbReference>
<dbReference type="InterPro" id="IPR011990">
    <property type="entry name" value="TPR-like_helical_dom_sf"/>
</dbReference>
<dbReference type="Pfam" id="PF01471">
    <property type="entry name" value="PG_binding_1"/>
    <property type="match status" value="2"/>
</dbReference>
<feature type="domain" description="Peptidoglycan binding-like" evidence="4">
    <location>
        <begin position="258"/>
        <end position="299"/>
    </location>
</feature>
<dbReference type="Pfam" id="PF00656">
    <property type="entry name" value="Peptidase_C14"/>
    <property type="match status" value="1"/>
</dbReference>
<feature type="chain" id="PRO_5015320966" description="Peptidoglycan binding-like domain-containing protein" evidence="2">
    <location>
        <begin position="22"/>
        <end position="513"/>
    </location>
</feature>
<dbReference type="GO" id="GO:0004197">
    <property type="term" value="F:cysteine-type endopeptidase activity"/>
    <property type="evidence" value="ECO:0007669"/>
    <property type="project" value="InterPro"/>
</dbReference>
<evidence type="ECO:0000256" key="2">
    <source>
        <dbReference type="SAM" id="SignalP"/>
    </source>
</evidence>
<dbReference type="EMBL" id="OMKW01000004">
    <property type="protein sequence ID" value="SPF31044.1"/>
    <property type="molecule type" value="Genomic_DNA"/>
</dbReference>